<gene>
    <name evidence="1" type="ORF">C5Q96_01895</name>
</gene>
<dbReference type="EMBL" id="CP027228">
    <property type="protein sequence ID" value="AVM47674.1"/>
    <property type="molecule type" value="Genomic_DNA"/>
</dbReference>
<reference evidence="2" key="1">
    <citation type="submission" date="2018-02" db="EMBL/GenBank/DDBJ databases">
        <authorList>
            <person name="Holder M.E."/>
            <person name="Ajami N.J."/>
            <person name="Petrosino J.F."/>
        </authorList>
    </citation>
    <scope>NUCLEOTIDE SEQUENCE [LARGE SCALE GENOMIC DNA]</scope>
    <source>
        <strain evidence="2">CCUG 47132</strain>
    </source>
</reference>
<keyword evidence="2" id="KW-1185">Reference proteome</keyword>
<name>A0A2S0L369_9FIRM</name>
<evidence type="ECO:0000313" key="2">
    <source>
        <dbReference type="Proteomes" id="UP000237883"/>
    </source>
</evidence>
<proteinExistence type="predicted"/>
<dbReference type="GeneID" id="78391005"/>
<protein>
    <submittedName>
        <fullName evidence="1">DUF3793 domain-containing protein</fullName>
    </submittedName>
</protein>
<dbReference type="OrthoDB" id="5393676at2"/>
<dbReference type="RefSeq" id="WP_106056677.1">
    <property type="nucleotide sequence ID" value="NZ_CP027228.1"/>
</dbReference>
<dbReference type="Proteomes" id="UP000237883">
    <property type="component" value="Chromosome"/>
</dbReference>
<evidence type="ECO:0000313" key="1">
    <source>
        <dbReference type="EMBL" id="AVM47674.1"/>
    </source>
</evidence>
<organism evidence="1 2">
    <name type="scientific">Mogibacterium diversum</name>
    <dbReference type="NCBI Taxonomy" id="114527"/>
    <lineage>
        <taxon>Bacteria</taxon>
        <taxon>Bacillati</taxon>
        <taxon>Bacillota</taxon>
        <taxon>Clostridia</taxon>
        <taxon>Peptostreptococcales</taxon>
        <taxon>Anaerovoracaceae</taxon>
        <taxon>Mogibacterium</taxon>
    </lineage>
</organism>
<dbReference type="AlphaFoldDB" id="A0A2S0L369"/>
<dbReference type="InterPro" id="IPR024523">
    <property type="entry name" value="DUF3793"/>
</dbReference>
<sequence length="183" mass="20778">MLEDKVIQFCAPTLARIKIGGMFGYSYCSQEKLKVELAIINNKLNRKGVVVVVLHDNGKRALLYVFRPDMLFMRLSECCVSKLMHNFGYESCDVTGALQRLIYRISICGSFPHEVGIFLGYPVDDVAGFINHCGNNCKACGQWKVYGDVEYAKNLFAKYKRCEKIYMKRFKIDGDIAKLTVCA</sequence>
<accession>A0A2S0L369</accession>
<dbReference type="KEGG" id="mdv:C5Q96_01895"/>
<dbReference type="Pfam" id="PF12672">
    <property type="entry name" value="DUF3793"/>
    <property type="match status" value="1"/>
</dbReference>